<name>A0A7D7S5J7_9NEIS</name>
<dbReference type="PANTHER" id="PTHR46796:SF6">
    <property type="entry name" value="ARAC SUBFAMILY"/>
    <property type="match status" value="1"/>
</dbReference>
<dbReference type="InterPro" id="IPR035418">
    <property type="entry name" value="AraC-bd_2"/>
</dbReference>
<dbReference type="PROSITE" id="PS00041">
    <property type="entry name" value="HTH_ARAC_FAMILY_1"/>
    <property type="match status" value="1"/>
</dbReference>
<accession>A0A7D7S5J7</accession>
<dbReference type="SUPFAM" id="SSF46689">
    <property type="entry name" value="Homeodomain-like"/>
    <property type="match status" value="1"/>
</dbReference>
<dbReference type="Gene3D" id="1.10.10.60">
    <property type="entry name" value="Homeodomain-like"/>
    <property type="match status" value="1"/>
</dbReference>
<dbReference type="PROSITE" id="PS01124">
    <property type="entry name" value="HTH_ARAC_FAMILY_2"/>
    <property type="match status" value="1"/>
</dbReference>
<dbReference type="KEGG" id="nsg:H3L94_02305"/>
<gene>
    <name evidence="5" type="ORF">H3L94_02305</name>
</gene>
<evidence type="ECO:0000259" key="4">
    <source>
        <dbReference type="PROSITE" id="PS01124"/>
    </source>
</evidence>
<dbReference type="InterPro" id="IPR018060">
    <property type="entry name" value="HTH_AraC"/>
</dbReference>
<dbReference type="PANTHER" id="PTHR46796">
    <property type="entry name" value="HTH-TYPE TRANSCRIPTIONAL ACTIVATOR RHAS-RELATED"/>
    <property type="match status" value="1"/>
</dbReference>
<reference evidence="5 6" key="1">
    <citation type="submission" date="2020-07" db="EMBL/GenBank/DDBJ databases">
        <title>Genomic diversity of species in the Neisseriaceae family.</title>
        <authorList>
            <person name="Vincent A.T."/>
            <person name="Bernet E."/>
            <person name="Veyrier F.J."/>
        </authorList>
    </citation>
    <scope>NUCLEOTIDE SEQUENCE [LARGE SCALE GENOMIC DNA]</scope>
    <source>
        <strain evidence="5 6">DSM 22244</strain>
    </source>
</reference>
<evidence type="ECO:0000256" key="3">
    <source>
        <dbReference type="ARBA" id="ARBA00023163"/>
    </source>
</evidence>
<keyword evidence="3" id="KW-0804">Transcription</keyword>
<dbReference type="Proteomes" id="UP000514752">
    <property type="component" value="Chromosome"/>
</dbReference>
<dbReference type="AlphaFoldDB" id="A0A7D7S5J7"/>
<dbReference type="RefSeq" id="WP_182122497.1">
    <property type="nucleotide sequence ID" value="NZ_CP059567.1"/>
</dbReference>
<evidence type="ECO:0000256" key="2">
    <source>
        <dbReference type="ARBA" id="ARBA00023125"/>
    </source>
</evidence>
<dbReference type="EMBL" id="CP059567">
    <property type="protein sequence ID" value="QMT40906.1"/>
    <property type="molecule type" value="Genomic_DNA"/>
</dbReference>
<dbReference type="Pfam" id="PF14525">
    <property type="entry name" value="AraC_binding_2"/>
    <property type="match status" value="1"/>
</dbReference>
<dbReference type="GO" id="GO:0043565">
    <property type="term" value="F:sequence-specific DNA binding"/>
    <property type="evidence" value="ECO:0007669"/>
    <property type="project" value="InterPro"/>
</dbReference>
<dbReference type="GO" id="GO:0003700">
    <property type="term" value="F:DNA-binding transcription factor activity"/>
    <property type="evidence" value="ECO:0007669"/>
    <property type="project" value="InterPro"/>
</dbReference>
<dbReference type="SMART" id="SM00342">
    <property type="entry name" value="HTH_ARAC"/>
    <property type="match status" value="1"/>
</dbReference>
<dbReference type="InterPro" id="IPR050204">
    <property type="entry name" value="AraC_XylS_family_regulators"/>
</dbReference>
<protein>
    <submittedName>
        <fullName evidence="5">AraC family transcriptional regulator</fullName>
    </submittedName>
</protein>
<dbReference type="InterPro" id="IPR009057">
    <property type="entry name" value="Homeodomain-like_sf"/>
</dbReference>
<feature type="domain" description="HTH araC/xylS-type" evidence="4">
    <location>
        <begin position="216"/>
        <end position="316"/>
    </location>
</feature>
<keyword evidence="1" id="KW-0805">Transcription regulation</keyword>
<proteinExistence type="predicted"/>
<evidence type="ECO:0000256" key="1">
    <source>
        <dbReference type="ARBA" id="ARBA00023015"/>
    </source>
</evidence>
<evidence type="ECO:0000313" key="5">
    <source>
        <dbReference type="EMBL" id="QMT40906.1"/>
    </source>
</evidence>
<sequence length="321" mass="36500">MSTHHQHFSTLNLPPGRNSCRAWQETVCRTLFDLDISSSRPHFSGSLESKRIGRLDVARIKADPAVYTRTRAHLDRATEEEFLITLNTHNPVTFRQLGRDTVCGSGNFLLELSHEPYDFIARQSMDVHVFKVPKSLLKEYIRQPERYCALDFDGHSGIGLLFRRYALNAVAMLSDLNGADADMVEKQLLELFARAVEKDARVLASADSAVRAAHLLRIEQYANARLDRSDLSPEQTAAACQISVRYLHLLFKDTGTTFSDWLRSRRLETARHRLLQPHFNGTLAQLAYSLGFTDQSHFSKAYRRHFGESPRDTLNGRNNAV</sequence>
<dbReference type="InterPro" id="IPR018062">
    <property type="entry name" value="HTH_AraC-typ_CS"/>
</dbReference>
<evidence type="ECO:0000313" key="6">
    <source>
        <dbReference type="Proteomes" id="UP000514752"/>
    </source>
</evidence>
<keyword evidence="2" id="KW-0238">DNA-binding</keyword>
<organism evidence="5 6">
    <name type="scientific">Neisseria shayeganii</name>
    <dbReference type="NCBI Taxonomy" id="607712"/>
    <lineage>
        <taxon>Bacteria</taxon>
        <taxon>Pseudomonadati</taxon>
        <taxon>Pseudomonadota</taxon>
        <taxon>Betaproteobacteria</taxon>
        <taxon>Neisseriales</taxon>
        <taxon>Neisseriaceae</taxon>
        <taxon>Neisseria</taxon>
    </lineage>
</organism>
<dbReference type="PRINTS" id="PR00032">
    <property type="entry name" value="HTHARAC"/>
</dbReference>
<dbReference type="Pfam" id="PF12833">
    <property type="entry name" value="HTH_18"/>
    <property type="match status" value="1"/>
</dbReference>
<dbReference type="InterPro" id="IPR020449">
    <property type="entry name" value="Tscrpt_reg_AraC-type_HTH"/>
</dbReference>